<keyword evidence="3" id="KW-0804">Transcription</keyword>
<dbReference type="SUPFAM" id="SSF109604">
    <property type="entry name" value="HD-domain/PDEase-like"/>
    <property type="match status" value="1"/>
</dbReference>
<dbReference type="SUPFAM" id="SSF46689">
    <property type="entry name" value="Homeodomain-like"/>
    <property type="match status" value="2"/>
</dbReference>
<keyword evidence="2" id="KW-0238">DNA-binding</keyword>
<dbReference type="PANTHER" id="PTHR47504">
    <property type="entry name" value="RIGHT ORIGIN-BINDING PROTEIN"/>
    <property type="match status" value="1"/>
</dbReference>
<keyword evidence="1" id="KW-0805">Transcription regulation</keyword>
<dbReference type="InterPro" id="IPR020449">
    <property type="entry name" value="Tscrpt_reg_AraC-type_HTH"/>
</dbReference>
<dbReference type="Pfam" id="PF13328">
    <property type="entry name" value="HD_4"/>
    <property type="match status" value="2"/>
</dbReference>
<keyword evidence="5" id="KW-0808">Transferase</keyword>
<dbReference type="GO" id="GO:0043565">
    <property type="term" value="F:sequence-specific DNA binding"/>
    <property type="evidence" value="ECO:0007669"/>
    <property type="project" value="InterPro"/>
</dbReference>
<feature type="domain" description="HTH araC/xylS-type" evidence="4">
    <location>
        <begin position="8"/>
        <end position="105"/>
    </location>
</feature>
<evidence type="ECO:0000256" key="2">
    <source>
        <dbReference type="ARBA" id="ARBA00023125"/>
    </source>
</evidence>
<dbReference type="Proteomes" id="UP000184241">
    <property type="component" value="Unassembled WGS sequence"/>
</dbReference>
<dbReference type="SMART" id="SM00342">
    <property type="entry name" value="HTH_ARAC"/>
    <property type="match status" value="1"/>
</dbReference>
<sequence length="300" mass="34596">MKPNNHIVNSLKYIEENLTESLSSKNIAKNAGYSLYYFSRLFKAHVGLSVMEYVTERRLIKASEEIINGCKILQVSLDYGYNSHNGFAKAFKKRFGFSPSLLRAFSFQINYSKGGNYCMNQLFMQTTELHSTKEELYDLLIKSLNNNKVKYNLKLLKKAYYFACIAHKDEKRYSGDDYVTHPLNVAILLSEMNGSDDAIISGLLHDITSFSFEQIKLEFSERIADIAQKIANFNNSIEDEDVIMVKLADRLHNMRTIEFIDKPRWLEKAKETLDTFLPIASKLKNDKLISELNNLSVKYL</sequence>
<name>A0A1M5W137_9CLOT</name>
<dbReference type="Gene3D" id="1.10.3210.10">
    <property type="entry name" value="Hypothetical protein af1432"/>
    <property type="match status" value="1"/>
</dbReference>
<dbReference type="EMBL" id="FQXU01000004">
    <property type="protein sequence ID" value="SHH81148.1"/>
    <property type="molecule type" value="Genomic_DNA"/>
</dbReference>
<evidence type="ECO:0000313" key="5">
    <source>
        <dbReference type="EMBL" id="SHH81148.1"/>
    </source>
</evidence>
<protein>
    <submittedName>
        <fullName evidence="5">GTP pyrophosphokinase</fullName>
    </submittedName>
</protein>
<accession>A0A1M5W137</accession>
<evidence type="ECO:0000259" key="4">
    <source>
        <dbReference type="PROSITE" id="PS01124"/>
    </source>
</evidence>
<dbReference type="Gene3D" id="1.10.10.60">
    <property type="entry name" value="Homeodomain-like"/>
    <property type="match status" value="2"/>
</dbReference>
<dbReference type="InterPro" id="IPR003607">
    <property type="entry name" value="HD/PDEase_dom"/>
</dbReference>
<evidence type="ECO:0000256" key="3">
    <source>
        <dbReference type="ARBA" id="ARBA00023163"/>
    </source>
</evidence>
<dbReference type="InterPro" id="IPR050959">
    <property type="entry name" value="MarA-like"/>
</dbReference>
<dbReference type="InterPro" id="IPR018062">
    <property type="entry name" value="HTH_AraC-typ_CS"/>
</dbReference>
<organism evidence="5 6">
    <name type="scientific">Clostridium intestinale DSM 6191</name>
    <dbReference type="NCBI Taxonomy" id="1121320"/>
    <lineage>
        <taxon>Bacteria</taxon>
        <taxon>Bacillati</taxon>
        <taxon>Bacillota</taxon>
        <taxon>Clostridia</taxon>
        <taxon>Eubacteriales</taxon>
        <taxon>Clostridiaceae</taxon>
        <taxon>Clostridium</taxon>
    </lineage>
</organism>
<dbReference type="SMART" id="SM00471">
    <property type="entry name" value="HDc"/>
    <property type="match status" value="1"/>
</dbReference>
<evidence type="ECO:0000256" key="1">
    <source>
        <dbReference type="ARBA" id="ARBA00023015"/>
    </source>
</evidence>
<dbReference type="PRINTS" id="PR00032">
    <property type="entry name" value="HTHARAC"/>
</dbReference>
<dbReference type="RefSeq" id="WP_073017103.1">
    <property type="nucleotide sequence ID" value="NZ_FQXU01000004.1"/>
</dbReference>
<dbReference type="PROSITE" id="PS01124">
    <property type="entry name" value="HTH_ARAC_FAMILY_2"/>
    <property type="match status" value="1"/>
</dbReference>
<reference evidence="5 6" key="1">
    <citation type="submission" date="2016-11" db="EMBL/GenBank/DDBJ databases">
        <authorList>
            <person name="Jaros S."/>
            <person name="Januszkiewicz K."/>
            <person name="Wedrychowicz H."/>
        </authorList>
    </citation>
    <scope>NUCLEOTIDE SEQUENCE [LARGE SCALE GENOMIC DNA]</scope>
    <source>
        <strain evidence="5 6">DSM 6191</strain>
    </source>
</reference>
<gene>
    <name evidence="5" type="ORF">SAMN02745941_00876</name>
</gene>
<dbReference type="InterPro" id="IPR018060">
    <property type="entry name" value="HTH_AraC"/>
</dbReference>
<dbReference type="PROSITE" id="PS00041">
    <property type="entry name" value="HTH_ARAC_FAMILY_1"/>
    <property type="match status" value="1"/>
</dbReference>
<dbReference type="GO" id="GO:0016301">
    <property type="term" value="F:kinase activity"/>
    <property type="evidence" value="ECO:0007669"/>
    <property type="project" value="UniProtKB-KW"/>
</dbReference>
<keyword evidence="5" id="KW-0418">Kinase</keyword>
<evidence type="ECO:0000313" key="6">
    <source>
        <dbReference type="Proteomes" id="UP000184241"/>
    </source>
</evidence>
<proteinExistence type="predicted"/>
<dbReference type="AlphaFoldDB" id="A0A1M5W137"/>
<dbReference type="GO" id="GO:0003700">
    <property type="term" value="F:DNA-binding transcription factor activity"/>
    <property type="evidence" value="ECO:0007669"/>
    <property type="project" value="InterPro"/>
</dbReference>
<dbReference type="PANTHER" id="PTHR47504:SF5">
    <property type="entry name" value="RIGHT ORIGIN-BINDING PROTEIN"/>
    <property type="match status" value="1"/>
</dbReference>
<dbReference type="Pfam" id="PF12833">
    <property type="entry name" value="HTH_18"/>
    <property type="match status" value="1"/>
</dbReference>
<dbReference type="InterPro" id="IPR009057">
    <property type="entry name" value="Homeodomain-like_sf"/>
</dbReference>